<gene>
    <name evidence="9" type="ORF">JF888_16180</name>
</gene>
<dbReference type="PANTHER" id="PTHR23514:SF3">
    <property type="entry name" value="BYPASS OF STOP CODON PROTEIN 6"/>
    <property type="match status" value="1"/>
</dbReference>
<feature type="transmembrane region" description="Helical" evidence="7">
    <location>
        <begin position="21"/>
        <end position="41"/>
    </location>
</feature>
<name>A0A934KL27_9BACT</name>
<comment type="caution">
    <text evidence="9">The sequence shown here is derived from an EMBL/GenBank/DDBJ whole genome shotgun (WGS) entry which is preliminary data.</text>
</comment>
<protein>
    <submittedName>
        <fullName evidence="9">MFS transporter</fullName>
    </submittedName>
</protein>
<evidence type="ECO:0000256" key="7">
    <source>
        <dbReference type="SAM" id="Phobius"/>
    </source>
</evidence>
<feature type="transmembrane region" description="Helical" evidence="7">
    <location>
        <begin position="337"/>
        <end position="360"/>
    </location>
</feature>
<reference evidence="9 10" key="1">
    <citation type="submission" date="2020-10" db="EMBL/GenBank/DDBJ databases">
        <title>Ca. Dormibacterota MAGs.</title>
        <authorList>
            <person name="Montgomery K."/>
        </authorList>
    </citation>
    <scope>NUCLEOTIDE SEQUENCE [LARGE SCALE GENOMIC DNA]</scope>
    <source>
        <strain evidence="9">SC8811_S16_3</strain>
    </source>
</reference>
<dbReference type="SUPFAM" id="SSF103473">
    <property type="entry name" value="MFS general substrate transporter"/>
    <property type="match status" value="1"/>
</dbReference>
<evidence type="ECO:0000259" key="8">
    <source>
        <dbReference type="PROSITE" id="PS50850"/>
    </source>
</evidence>
<keyword evidence="6 7" id="KW-0472">Membrane</keyword>
<dbReference type="EMBL" id="JAEKNQ010000064">
    <property type="protein sequence ID" value="MBJ7604693.1"/>
    <property type="molecule type" value="Genomic_DNA"/>
</dbReference>
<dbReference type="PROSITE" id="PS50850">
    <property type="entry name" value="MFS"/>
    <property type="match status" value="1"/>
</dbReference>
<dbReference type="Pfam" id="PF07690">
    <property type="entry name" value="MFS_1"/>
    <property type="match status" value="1"/>
</dbReference>
<dbReference type="RefSeq" id="WP_338182725.1">
    <property type="nucleotide sequence ID" value="NZ_JAEKNQ010000064.1"/>
</dbReference>
<evidence type="ECO:0000256" key="1">
    <source>
        <dbReference type="ARBA" id="ARBA00004651"/>
    </source>
</evidence>
<evidence type="ECO:0000256" key="4">
    <source>
        <dbReference type="ARBA" id="ARBA00022692"/>
    </source>
</evidence>
<feature type="transmembrane region" description="Helical" evidence="7">
    <location>
        <begin position="303"/>
        <end position="325"/>
    </location>
</feature>
<evidence type="ECO:0000256" key="2">
    <source>
        <dbReference type="ARBA" id="ARBA00008335"/>
    </source>
</evidence>
<comment type="subcellular location">
    <subcellularLocation>
        <location evidence="1">Cell membrane</location>
        <topology evidence="1">Multi-pass membrane protein</topology>
    </subcellularLocation>
</comment>
<dbReference type="GO" id="GO:0005886">
    <property type="term" value="C:plasma membrane"/>
    <property type="evidence" value="ECO:0007669"/>
    <property type="project" value="UniProtKB-SubCell"/>
</dbReference>
<organism evidence="9 10">
    <name type="scientific">Candidatus Dormiibacter inghamiae</name>
    <dbReference type="NCBI Taxonomy" id="3127013"/>
    <lineage>
        <taxon>Bacteria</taxon>
        <taxon>Bacillati</taxon>
        <taxon>Candidatus Dormiibacterota</taxon>
        <taxon>Candidatus Dormibacteria</taxon>
        <taxon>Candidatus Dormibacterales</taxon>
        <taxon>Candidatus Dormibacteraceae</taxon>
        <taxon>Candidatus Dormiibacter</taxon>
    </lineage>
</organism>
<keyword evidence="4 7" id="KW-0812">Transmembrane</keyword>
<keyword evidence="3" id="KW-0813">Transport</keyword>
<feature type="transmembrane region" description="Helical" evidence="7">
    <location>
        <begin position="80"/>
        <end position="102"/>
    </location>
</feature>
<dbReference type="InterPro" id="IPR020846">
    <property type="entry name" value="MFS_dom"/>
</dbReference>
<feature type="transmembrane region" description="Helical" evidence="7">
    <location>
        <begin position="280"/>
        <end position="297"/>
    </location>
</feature>
<keyword evidence="5 7" id="KW-1133">Transmembrane helix</keyword>
<proteinExistence type="inferred from homology"/>
<feature type="transmembrane region" description="Helical" evidence="7">
    <location>
        <begin position="366"/>
        <end position="386"/>
    </location>
</feature>
<dbReference type="Proteomes" id="UP000620075">
    <property type="component" value="Unassembled WGS sequence"/>
</dbReference>
<dbReference type="GO" id="GO:0022857">
    <property type="term" value="F:transmembrane transporter activity"/>
    <property type="evidence" value="ECO:0007669"/>
    <property type="project" value="InterPro"/>
</dbReference>
<evidence type="ECO:0000256" key="5">
    <source>
        <dbReference type="ARBA" id="ARBA00022989"/>
    </source>
</evidence>
<dbReference type="InterPro" id="IPR036259">
    <property type="entry name" value="MFS_trans_sf"/>
</dbReference>
<feature type="transmembrane region" description="Helical" evidence="7">
    <location>
        <begin position="209"/>
        <end position="227"/>
    </location>
</feature>
<comment type="similarity">
    <text evidence="2">Belongs to the major facilitator superfamily.</text>
</comment>
<dbReference type="PANTHER" id="PTHR23514">
    <property type="entry name" value="BYPASS OF STOP CODON PROTEIN 6"/>
    <property type="match status" value="1"/>
</dbReference>
<dbReference type="InterPro" id="IPR051788">
    <property type="entry name" value="MFS_Transporter"/>
</dbReference>
<evidence type="ECO:0000313" key="9">
    <source>
        <dbReference type="EMBL" id="MBJ7604693.1"/>
    </source>
</evidence>
<feature type="domain" description="Major facilitator superfamily (MFS) profile" evidence="8">
    <location>
        <begin position="18"/>
        <end position="392"/>
    </location>
</feature>
<feature type="transmembrane region" description="Helical" evidence="7">
    <location>
        <begin position="170"/>
        <end position="188"/>
    </location>
</feature>
<accession>A0A934KL27</accession>
<dbReference type="Gene3D" id="1.20.1250.20">
    <property type="entry name" value="MFS general substrate transporter like domains"/>
    <property type="match status" value="2"/>
</dbReference>
<feature type="transmembrane region" description="Helical" evidence="7">
    <location>
        <begin position="144"/>
        <end position="164"/>
    </location>
</feature>
<feature type="transmembrane region" description="Helical" evidence="7">
    <location>
        <begin position="47"/>
        <end position="68"/>
    </location>
</feature>
<evidence type="ECO:0000256" key="3">
    <source>
        <dbReference type="ARBA" id="ARBA00022448"/>
    </source>
</evidence>
<feature type="transmembrane region" description="Helical" evidence="7">
    <location>
        <begin position="247"/>
        <end position="268"/>
    </location>
</feature>
<sequence length="395" mass="40091">MRREPVAGKAAAVGPDTTLPVALGAFFLFGLPDGLLGVAWPSMRGEFQVGLAALGVPLLVLNGCYVLTAPLSGILTNRLGAGRALSGALSLYLLGLTAVALAPTWLVLVMAMGLLGLSLGILDAGLNAYAALRHGSGVMSLLHGLYGVGTFVGPLAGTAILVAGRGWRPTYLAVAVVAVVALIGIIATRRSWSERPAAARRASRPKESLWNSALLLSLVSFVCVVGLEASVGKWAFSVLIGSRHFSASTAGILVSLYWGGFTAGRLVAAATARFGTPGRLLTGSLATSLLGILLFWWNPAPELGAAALPLIGFGFAALFPLLVALTPQRMASARHAVGFQIAAGGLGAGAIPALLGVLLAEAGLETLGPALLLVALALVGCQFLAARAPQAAASR</sequence>
<dbReference type="InterPro" id="IPR011701">
    <property type="entry name" value="MFS"/>
</dbReference>
<feature type="transmembrane region" description="Helical" evidence="7">
    <location>
        <begin position="108"/>
        <end position="132"/>
    </location>
</feature>
<evidence type="ECO:0000256" key="6">
    <source>
        <dbReference type="ARBA" id="ARBA00023136"/>
    </source>
</evidence>
<evidence type="ECO:0000313" key="10">
    <source>
        <dbReference type="Proteomes" id="UP000620075"/>
    </source>
</evidence>
<dbReference type="AlphaFoldDB" id="A0A934KL27"/>